<protein>
    <submittedName>
        <fullName evidence="1">Uncharacterized protein</fullName>
    </submittedName>
</protein>
<name>A0A1S1PI75_9ACTN</name>
<evidence type="ECO:0000313" key="1">
    <source>
        <dbReference type="EMBL" id="OHV21006.1"/>
    </source>
</evidence>
<dbReference type="AlphaFoldDB" id="A0A1S1PI75"/>
<sequence>MAILLRDRVLDSIEAQVMLAPAMLELTMDVPSLDSSTEVEQISVKRIRDTMLNPDVPTEIRDAVWSRLLRLSREKKDPWDVVTIWMMAPGLRRICWHCRRFGFVADLAELEAEAVSAFLVTARSADPDRPELGAWLWSTTYRHVRRAASRPRRETPTADIELVQALDASPFDASRAIAAFQRLVDDTAPAVEQSGGDPVRVEGERLGAIAQRLGLRLALGQTGPPADGEAA</sequence>
<proteinExistence type="predicted"/>
<keyword evidence="2" id="KW-1185">Reference proteome</keyword>
<dbReference type="RefSeq" id="WP_071066636.1">
    <property type="nucleotide sequence ID" value="NZ_MAXA01000259.1"/>
</dbReference>
<organism evidence="1 2">
    <name type="scientific">Parafrankia soli</name>
    <dbReference type="NCBI Taxonomy" id="2599596"/>
    <lineage>
        <taxon>Bacteria</taxon>
        <taxon>Bacillati</taxon>
        <taxon>Actinomycetota</taxon>
        <taxon>Actinomycetes</taxon>
        <taxon>Frankiales</taxon>
        <taxon>Frankiaceae</taxon>
        <taxon>Parafrankia</taxon>
    </lineage>
</organism>
<evidence type="ECO:0000313" key="2">
    <source>
        <dbReference type="Proteomes" id="UP000179769"/>
    </source>
</evidence>
<dbReference type="Proteomes" id="UP000179769">
    <property type="component" value="Unassembled WGS sequence"/>
</dbReference>
<gene>
    <name evidence="1" type="ORF">BBK14_27340</name>
</gene>
<reference evidence="2" key="1">
    <citation type="submission" date="2016-07" db="EMBL/GenBank/DDBJ databases">
        <title>Frankia sp. NRRL B-16219 Genome sequencing.</title>
        <authorList>
            <person name="Ghodhbane-Gtari F."/>
            <person name="Swanson E."/>
            <person name="Gueddou A."/>
            <person name="Louati M."/>
            <person name="Nouioui I."/>
            <person name="Hezbri K."/>
            <person name="Abebe-Akele F."/>
            <person name="Simpson S."/>
            <person name="Morris K."/>
            <person name="Thomas K."/>
            <person name="Gtari M."/>
            <person name="Tisa L.S."/>
        </authorList>
    </citation>
    <scope>NUCLEOTIDE SEQUENCE [LARGE SCALE GENOMIC DNA]</scope>
    <source>
        <strain evidence="2">NRRL B-16219</strain>
    </source>
</reference>
<dbReference type="OrthoDB" id="4164470at2"/>
<dbReference type="EMBL" id="MAXA01000259">
    <property type="protein sequence ID" value="OHV21006.1"/>
    <property type="molecule type" value="Genomic_DNA"/>
</dbReference>
<accession>A0A1S1PI75</accession>
<comment type="caution">
    <text evidence="1">The sequence shown here is derived from an EMBL/GenBank/DDBJ whole genome shotgun (WGS) entry which is preliminary data.</text>
</comment>